<dbReference type="AlphaFoldDB" id="A0A2D1TUU3"/>
<proteinExistence type="predicted"/>
<reference evidence="4 5" key="1">
    <citation type="submission" date="2017-10" db="EMBL/GenBank/DDBJ databases">
        <title>Complete genome sequence of Collinsella aerofaciens isolated from the gut of a healthy adult Indian.</title>
        <authorList>
            <person name="Bag S."/>
            <person name="Ghosh T.S."/>
            <person name="Das B."/>
        </authorList>
    </citation>
    <scope>NUCLEOTIDE SEQUENCE [LARGE SCALE GENOMIC DNA]</scope>
    <source>
        <strain evidence="5">indica</strain>
    </source>
</reference>
<dbReference type="RefSeq" id="WP_099431310.1">
    <property type="nucleotide sequence ID" value="NZ_CP024160.1"/>
</dbReference>
<evidence type="ECO:0000256" key="1">
    <source>
        <dbReference type="ARBA" id="ARBA00022630"/>
    </source>
</evidence>
<evidence type="ECO:0000313" key="4">
    <source>
        <dbReference type="EMBL" id="ATP53076.1"/>
    </source>
</evidence>
<dbReference type="PANTHER" id="PTHR43278:SF4">
    <property type="entry name" value="NAD(P)H-DEPENDENT FMN-CONTAINING OXIDOREDUCTASE YWQN-RELATED"/>
    <property type="match status" value="1"/>
</dbReference>
<dbReference type="SUPFAM" id="SSF52218">
    <property type="entry name" value="Flavoproteins"/>
    <property type="match status" value="1"/>
</dbReference>
<dbReference type="Pfam" id="PF03358">
    <property type="entry name" value="FMN_red"/>
    <property type="match status" value="1"/>
</dbReference>
<feature type="domain" description="NADPH-dependent FMN reductase-like" evidence="3">
    <location>
        <begin position="1"/>
        <end position="117"/>
    </location>
</feature>
<name>A0A2D1TUU3_9ACTN</name>
<keyword evidence="1" id="KW-0285">Flavoprotein</keyword>
<accession>A0A2D1TUU3</accession>
<evidence type="ECO:0000313" key="5">
    <source>
        <dbReference type="Proteomes" id="UP000225608"/>
    </source>
</evidence>
<gene>
    <name evidence="4" type="ORF">CSV91_00055</name>
</gene>
<dbReference type="InterPro" id="IPR051796">
    <property type="entry name" value="ISF_SsuE-like"/>
</dbReference>
<dbReference type="InterPro" id="IPR029039">
    <property type="entry name" value="Flavoprotein-like_sf"/>
</dbReference>
<evidence type="ECO:0000256" key="2">
    <source>
        <dbReference type="ARBA" id="ARBA00022643"/>
    </source>
</evidence>
<dbReference type="Gene3D" id="3.40.50.360">
    <property type="match status" value="1"/>
</dbReference>
<dbReference type="PANTHER" id="PTHR43278">
    <property type="entry name" value="NAD(P)H-DEPENDENT FMN-CONTAINING OXIDOREDUCTASE YWQN-RELATED"/>
    <property type="match status" value="1"/>
</dbReference>
<dbReference type="EMBL" id="CP024160">
    <property type="protein sequence ID" value="ATP53076.1"/>
    <property type="molecule type" value="Genomic_DNA"/>
</dbReference>
<sequence length="176" mass="19105">MNIIVLSGSPRKGANTDTMVEAFAETAREAGHTVEVIRVAGKKIAGCLGCQYCFAHEGVCVQKDDMADVIESLKDADMVVFASPIYWFDITAQEKAAIDRLYAFGATGFPFTKTALLLDSHSEGVYDAAIAMYKSACAYCKWEDQGIVAISGMTERDSMASSPKLKEVRELARKLA</sequence>
<dbReference type="GO" id="GO:0016491">
    <property type="term" value="F:oxidoreductase activity"/>
    <property type="evidence" value="ECO:0007669"/>
    <property type="project" value="InterPro"/>
</dbReference>
<keyword evidence="2" id="KW-0288">FMN</keyword>
<dbReference type="InterPro" id="IPR005025">
    <property type="entry name" value="FMN_Rdtase-like_dom"/>
</dbReference>
<organism evidence="4 5">
    <name type="scientific">Collinsella aerofaciens</name>
    <dbReference type="NCBI Taxonomy" id="74426"/>
    <lineage>
        <taxon>Bacteria</taxon>
        <taxon>Bacillati</taxon>
        <taxon>Actinomycetota</taxon>
        <taxon>Coriobacteriia</taxon>
        <taxon>Coriobacteriales</taxon>
        <taxon>Coriobacteriaceae</taxon>
        <taxon>Collinsella</taxon>
    </lineage>
</organism>
<dbReference type="KEGG" id="caer:CSV91_00055"/>
<evidence type="ECO:0000259" key="3">
    <source>
        <dbReference type="Pfam" id="PF03358"/>
    </source>
</evidence>
<dbReference type="Proteomes" id="UP000225608">
    <property type="component" value="Chromosome"/>
</dbReference>
<protein>
    <submittedName>
        <fullName evidence="4">Flavodoxin</fullName>
    </submittedName>
</protein>